<evidence type="ECO:0000313" key="2">
    <source>
        <dbReference type="Proteomes" id="UP000247150"/>
    </source>
</evidence>
<accession>A0A2V2ZBR1</accession>
<gene>
    <name evidence="1" type="ORF">DFO73_13212</name>
</gene>
<organism evidence="1 2">
    <name type="scientific">Cytobacillus oceanisediminis</name>
    <dbReference type="NCBI Taxonomy" id="665099"/>
    <lineage>
        <taxon>Bacteria</taxon>
        <taxon>Bacillati</taxon>
        <taxon>Bacillota</taxon>
        <taxon>Bacilli</taxon>
        <taxon>Bacillales</taxon>
        <taxon>Bacillaceae</taxon>
        <taxon>Cytobacillus</taxon>
    </lineage>
</organism>
<protein>
    <submittedName>
        <fullName evidence="1">Uncharacterized protein</fullName>
    </submittedName>
</protein>
<reference evidence="1 2" key="1">
    <citation type="submission" date="2018-05" db="EMBL/GenBank/DDBJ databases">
        <title>Freshwater and sediment microbial communities from various areas in North America, analyzing microbe dynamics in response to fracking.</title>
        <authorList>
            <person name="Lamendella R."/>
        </authorList>
    </citation>
    <scope>NUCLEOTIDE SEQUENCE [LARGE SCALE GENOMIC DNA]</scope>
    <source>
        <strain evidence="1 2">15_TX</strain>
    </source>
</reference>
<dbReference type="EMBL" id="QGTW01000032">
    <property type="protein sequence ID" value="PWW17082.1"/>
    <property type="molecule type" value="Genomic_DNA"/>
</dbReference>
<sequence>MDYYNYELILKTKQQEIERMSNEAWKFATLREESFFSKLIRKFSSVKKTAEPSKQNQCICICDC</sequence>
<dbReference type="OrthoDB" id="2924970at2"/>
<name>A0A2V2ZBR1_9BACI</name>
<dbReference type="RefSeq" id="WP_110067946.1">
    <property type="nucleotide sequence ID" value="NZ_QGTW01000032.1"/>
</dbReference>
<dbReference type="Proteomes" id="UP000247150">
    <property type="component" value="Unassembled WGS sequence"/>
</dbReference>
<dbReference type="AlphaFoldDB" id="A0A2V2ZBR1"/>
<proteinExistence type="predicted"/>
<comment type="caution">
    <text evidence="1">The sequence shown here is derived from an EMBL/GenBank/DDBJ whole genome shotgun (WGS) entry which is preliminary data.</text>
</comment>
<evidence type="ECO:0000313" key="1">
    <source>
        <dbReference type="EMBL" id="PWW17082.1"/>
    </source>
</evidence>